<dbReference type="CDD" id="cd00093">
    <property type="entry name" value="HTH_XRE"/>
    <property type="match status" value="1"/>
</dbReference>
<feature type="domain" description="HTH cro/C1-type" evidence="2">
    <location>
        <begin position="46"/>
        <end position="99"/>
    </location>
</feature>
<dbReference type="Pfam" id="PF01381">
    <property type="entry name" value="HTH_3"/>
    <property type="match status" value="1"/>
</dbReference>
<accession>U5EED6</accession>
<dbReference type="RefSeq" id="WP_019049601.1">
    <property type="nucleotide sequence ID" value="NZ_BAFO02000020.1"/>
</dbReference>
<protein>
    <submittedName>
        <fullName evidence="3">Transcriptional regulator</fullName>
    </submittedName>
</protein>
<dbReference type="GO" id="GO:0003677">
    <property type="term" value="F:DNA binding"/>
    <property type="evidence" value="ECO:0007669"/>
    <property type="project" value="InterPro"/>
</dbReference>
<feature type="region of interest" description="Disordered" evidence="1">
    <location>
        <begin position="1"/>
        <end position="34"/>
    </location>
</feature>
<evidence type="ECO:0000256" key="1">
    <source>
        <dbReference type="SAM" id="MobiDB-lite"/>
    </source>
</evidence>
<reference evidence="3 4" key="1">
    <citation type="journal article" date="2014" name="BMC Genomics">
        <title>Genome based analysis of type-I polyketide synthase and nonribosomal peptide synthetase gene clusters in seven strains of five representative Nocardia species.</title>
        <authorList>
            <person name="Komaki H."/>
            <person name="Ichikawa N."/>
            <person name="Hosoyama A."/>
            <person name="Takahashi-Nakaguchi A."/>
            <person name="Matsuzawa T."/>
            <person name="Suzuki K."/>
            <person name="Fujita N."/>
            <person name="Gonoi T."/>
        </authorList>
    </citation>
    <scope>NUCLEOTIDE SEQUENCE [LARGE SCALE GENOMIC DNA]</scope>
    <source>
        <strain evidence="3 4">NBRC 15531</strain>
    </source>
</reference>
<dbReference type="eggNOG" id="COG1396">
    <property type="taxonomic scope" value="Bacteria"/>
</dbReference>
<sequence length="110" mass="12069">MSTEFSKWTDVKARARQQDPRSEAEQTAGALRADERHESYLRGHQLAEIRKAMGMTQVALAEALGVTQARVSKIERGEISGIDAIRAYVTALGGSVDVVVRLGDRTWNVA</sequence>
<comment type="caution">
    <text evidence="3">The sequence shown here is derived from an EMBL/GenBank/DDBJ whole genome shotgun (WGS) entry which is preliminary data.</text>
</comment>
<dbReference type="GeneID" id="91513866"/>
<name>U5EED6_NOCAS</name>
<dbReference type="EMBL" id="BAFO02000020">
    <property type="protein sequence ID" value="GAD83564.1"/>
    <property type="molecule type" value="Genomic_DNA"/>
</dbReference>
<dbReference type="SUPFAM" id="SSF47413">
    <property type="entry name" value="lambda repressor-like DNA-binding domains"/>
    <property type="match status" value="1"/>
</dbReference>
<dbReference type="InterPro" id="IPR010982">
    <property type="entry name" value="Lambda_DNA-bd_dom_sf"/>
</dbReference>
<proteinExistence type="predicted"/>
<dbReference type="InterPro" id="IPR001387">
    <property type="entry name" value="Cro/C1-type_HTH"/>
</dbReference>
<keyword evidence="4" id="KW-1185">Reference proteome</keyword>
<dbReference type="Proteomes" id="UP000017048">
    <property type="component" value="Unassembled WGS sequence"/>
</dbReference>
<dbReference type="OrthoDB" id="5738376at2"/>
<evidence type="ECO:0000313" key="4">
    <source>
        <dbReference type="Proteomes" id="UP000017048"/>
    </source>
</evidence>
<gene>
    <name evidence="3" type="ORF">NCAST_20_01320</name>
</gene>
<dbReference type="SMART" id="SM00530">
    <property type="entry name" value="HTH_XRE"/>
    <property type="match status" value="1"/>
</dbReference>
<feature type="compositionally biased region" description="Basic and acidic residues" evidence="1">
    <location>
        <begin position="7"/>
        <end position="24"/>
    </location>
</feature>
<dbReference type="PROSITE" id="PS50943">
    <property type="entry name" value="HTH_CROC1"/>
    <property type="match status" value="1"/>
</dbReference>
<dbReference type="STRING" id="1824.SAMN05444423_101864"/>
<dbReference type="Gene3D" id="1.10.260.40">
    <property type="entry name" value="lambda repressor-like DNA-binding domains"/>
    <property type="match status" value="1"/>
</dbReference>
<organism evidence="3 4">
    <name type="scientific">Nocardia asteroides NBRC 15531</name>
    <dbReference type="NCBI Taxonomy" id="1110697"/>
    <lineage>
        <taxon>Bacteria</taxon>
        <taxon>Bacillati</taxon>
        <taxon>Actinomycetota</taxon>
        <taxon>Actinomycetes</taxon>
        <taxon>Mycobacteriales</taxon>
        <taxon>Nocardiaceae</taxon>
        <taxon>Nocardia</taxon>
    </lineage>
</organism>
<dbReference type="AlphaFoldDB" id="U5EED6"/>
<evidence type="ECO:0000313" key="3">
    <source>
        <dbReference type="EMBL" id="GAD83564.1"/>
    </source>
</evidence>
<evidence type="ECO:0000259" key="2">
    <source>
        <dbReference type="PROSITE" id="PS50943"/>
    </source>
</evidence>